<evidence type="ECO:0000256" key="1">
    <source>
        <dbReference type="ARBA" id="ARBA00004370"/>
    </source>
</evidence>
<dbReference type="EMBL" id="QPIG01000003">
    <property type="protein sequence ID" value="RCU57144.1"/>
    <property type="molecule type" value="Genomic_DNA"/>
</dbReference>
<keyword evidence="5" id="KW-0732">Signal</keyword>
<evidence type="ECO:0000256" key="5">
    <source>
        <dbReference type="SAM" id="SignalP"/>
    </source>
</evidence>
<sequence>MKNLLYIFGFILLFGCASTTQAQSHKTHTVKAGETVTSIAKQYNVTPFDIYALNPDAKKELKINAVLVIPKSKVVVSETSGDKKLHSFKEHKVKRKETLYSLSKKYGVEQEDIKKHNPFLYANTLRKGDRIKIPVYKTVKVEETKEVVDTVEEAKDYVSYTVLPKEGKWRIAYKYGITVEELEAINPGMSETLDVGQVIKVPNLNKKDLKEIDDKYSYYTVLPKEGFYRLKIKLNLDQEALEALNPELKETGLKSGMVLKIPFSEAVSGNEASTPISDSNLFPASSLVANIKNYETKHIAVMLPFRLNRINSDSILDAKNKIESDKFLSTSLDFHTGVLIAADSLAKLGISVKLDVYDTKNQLSEVASLLSSKNLEDADAVIGPLMPNNFQRVASELKRKNVPVFSPNLKDLKTSDNVFQTMPASDLLEKSMIDFIKADNSKNHIIIISDAKNASTSNILKRELGAAAQVYSRKGKEGKDLYYILEGDIRTKLKAGNNIVFLETDNYTFVSNVTSILNSLNNKTNKIVLATTNMNAAFENDEISNYHLSNLNFHFPTVSRTYNEDDNNSFANTYKKAYGETPNKTAVRGFDLMMDVVLRLSASDNMYDSVSEFPLTEYVENKFAYNKQTFGAYYNNTVYIVKYQDLKIVEAGKNVF</sequence>
<name>A0A368P4Y1_9FLAO</name>
<reference evidence="7 8" key="1">
    <citation type="submission" date="2018-07" db="EMBL/GenBank/DDBJ databases">
        <title>Oceanihabitans testaceum sp. nov., isolated from marine sediment.</title>
        <authorList>
            <person name="Li C.-M."/>
        </authorList>
    </citation>
    <scope>NUCLEOTIDE SEQUENCE [LARGE SCALE GENOMIC DNA]</scope>
    <source>
        <strain evidence="7 8">S9-10</strain>
    </source>
</reference>
<keyword evidence="4" id="KW-0472">Membrane</keyword>
<accession>A0A368P4Y1</accession>
<dbReference type="InterPro" id="IPR001828">
    <property type="entry name" value="ANF_lig-bd_rcpt"/>
</dbReference>
<feature type="domain" description="LysM" evidence="6">
    <location>
        <begin position="158"/>
        <end position="201"/>
    </location>
</feature>
<dbReference type="CDD" id="cd06268">
    <property type="entry name" value="PBP1_ABC_transporter_LIVBP-like"/>
    <property type="match status" value="1"/>
</dbReference>
<dbReference type="CDD" id="cd00118">
    <property type="entry name" value="LysM"/>
    <property type="match status" value="3"/>
</dbReference>
<proteinExistence type="predicted"/>
<evidence type="ECO:0000259" key="6">
    <source>
        <dbReference type="PROSITE" id="PS51782"/>
    </source>
</evidence>
<dbReference type="InterPro" id="IPR036779">
    <property type="entry name" value="LysM_dom_sf"/>
</dbReference>
<dbReference type="PROSITE" id="PS51257">
    <property type="entry name" value="PROKAR_LIPOPROTEIN"/>
    <property type="match status" value="1"/>
</dbReference>
<evidence type="ECO:0000313" key="8">
    <source>
        <dbReference type="Proteomes" id="UP000252249"/>
    </source>
</evidence>
<dbReference type="PROSITE" id="PS51782">
    <property type="entry name" value="LYSM"/>
    <property type="match status" value="3"/>
</dbReference>
<keyword evidence="2" id="KW-0812">Transmembrane</keyword>
<feature type="domain" description="LysM" evidence="6">
    <location>
        <begin position="89"/>
        <end position="133"/>
    </location>
</feature>
<dbReference type="AlphaFoldDB" id="A0A368P4Y1"/>
<dbReference type="GO" id="GO:0016020">
    <property type="term" value="C:membrane"/>
    <property type="evidence" value="ECO:0007669"/>
    <property type="project" value="UniProtKB-SubCell"/>
</dbReference>
<feature type="domain" description="LysM" evidence="6">
    <location>
        <begin position="26"/>
        <end position="69"/>
    </location>
</feature>
<dbReference type="Pfam" id="PF01094">
    <property type="entry name" value="ANF_receptor"/>
    <property type="match status" value="1"/>
</dbReference>
<dbReference type="PANTHER" id="PTHR33734">
    <property type="entry name" value="LYSM DOMAIN-CONTAINING GPI-ANCHORED PROTEIN 2"/>
    <property type="match status" value="1"/>
</dbReference>
<feature type="chain" id="PRO_5016695385" evidence="5">
    <location>
        <begin position="23"/>
        <end position="656"/>
    </location>
</feature>
<protein>
    <submittedName>
        <fullName evidence="7">LysM peptidoglycan-binding domain-containing protein</fullName>
    </submittedName>
</protein>
<evidence type="ECO:0000256" key="3">
    <source>
        <dbReference type="ARBA" id="ARBA00022989"/>
    </source>
</evidence>
<feature type="signal peptide" evidence="5">
    <location>
        <begin position="1"/>
        <end position="22"/>
    </location>
</feature>
<comment type="caution">
    <text evidence="7">The sequence shown here is derived from an EMBL/GenBank/DDBJ whole genome shotgun (WGS) entry which is preliminary data.</text>
</comment>
<dbReference type="SUPFAM" id="SSF54106">
    <property type="entry name" value="LysM domain"/>
    <property type="match status" value="3"/>
</dbReference>
<keyword evidence="8" id="KW-1185">Reference proteome</keyword>
<evidence type="ECO:0000313" key="7">
    <source>
        <dbReference type="EMBL" id="RCU57144.1"/>
    </source>
</evidence>
<evidence type="ECO:0000256" key="2">
    <source>
        <dbReference type="ARBA" id="ARBA00022692"/>
    </source>
</evidence>
<dbReference type="Gene3D" id="3.10.350.10">
    <property type="entry name" value="LysM domain"/>
    <property type="match status" value="3"/>
</dbReference>
<dbReference type="Gene3D" id="3.40.50.2300">
    <property type="match status" value="2"/>
</dbReference>
<dbReference type="InterPro" id="IPR028082">
    <property type="entry name" value="Peripla_BP_I"/>
</dbReference>
<evidence type="ECO:0000256" key="4">
    <source>
        <dbReference type="ARBA" id="ARBA00023136"/>
    </source>
</evidence>
<dbReference type="Pfam" id="PF01476">
    <property type="entry name" value="LysM"/>
    <property type="match status" value="4"/>
</dbReference>
<keyword evidence="3" id="KW-1133">Transmembrane helix</keyword>
<dbReference type="Proteomes" id="UP000252249">
    <property type="component" value="Unassembled WGS sequence"/>
</dbReference>
<dbReference type="SMART" id="SM00257">
    <property type="entry name" value="LysM"/>
    <property type="match status" value="4"/>
</dbReference>
<dbReference type="OrthoDB" id="2149800at2"/>
<dbReference type="SUPFAM" id="SSF53822">
    <property type="entry name" value="Periplasmic binding protein-like I"/>
    <property type="match status" value="1"/>
</dbReference>
<comment type="subcellular location">
    <subcellularLocation>
        <location evidence="1">Membrane</location>
    </subcellularLocation>
</comment>
<organism evidence="7 8">
    <name type="scientific">Oceanihabitans sediminis</name>
    <dbReference type="NCBI Taxonomy" id="1812012"/>
    <lineage>
        <taxon>Bacteria</taxon>
        <taxon>Pseudomonadati</taxon>
        <taxon>Bacteroidota</taxon>
        <taxon>Flavobacteriia</taxon>
        <taxon>Flavobacteriales</taxon>
        <taxon>Flavobacteriaceae</taxon>
        <taxon>Oceanihabitans</taxon>
    </lineage>
</organism>
<gene>
    <name evidence="7" type="ORF">DU428_09370</name>
</gene>
<dbReference type="InterPro" id="IPR018392">
    <property type="entry name" value="LysM"/>
</dbReference>
<dbReference type="PANTHER" id="PTHR33734:SF22">
    <property type="entry name" value="MEMBRANE-BOUND LYTIC MUREIN TRANSGLYCOSYLASE D"/>
    <property type="match status" value="1"/>
</dbReference>
<dbReference type="RefSeq" id="WP_113966429.1">
    <property type="nucleotide sequence ID" value="NZ_QNRP01000005.1"/>
</dbReference>